<proteinExistence type="inferred from homology"/>
<name>A0A4Z0BK24_9BURK</name>
<evidence type="ECO:0000256" key="1">
    <source>
        <dbReference type="ARBA" id="ARBA00005417"/>
    </source>
</evidence>
<evidence type="ECO:0000313" key="9">
    <source>
        <dbReference type="Proteomes" id="UP000297564"/>
    </source>
</evidence>
<evidence type="ECO:0000259" key="7">
    <source>
        <dbReference type="PROSITE" id="PS50893"/>
    </source>
</evidence>
<evidence type="ECO:0000256" key="3">
    <source>
        <dbReference type="ARBA" id="ARBA00022475"/>
    </source>
</evidence>
<dbReference type="CDD" id="cd03224">
    <property type="entry name" value="ABC_TM1139_LivF_branched"/>
    <property type="match status" value="1"/>
</dbReference>
<dbReference type="InterPro" id="IPR003439">
    <property type="entry name" value="ABC_transporter-like_ATP-bd"/>
</dbReference>
<dbReference type="SMART" id="SM00382">
    <property type="entry name" value="AAA"/>
    <property type="match status" value="1"/>
</dbReference>
<dbReference type="PANTHER" id="PTHR43820:SF6">
    <property type="entry name" value="ABC TRANSPORTER ATP-BINDING PROTEIN"/>
    <property type="match status" value="1"/>
</dbReference>
<evidence type="ECO:0000256" key="5">
    <source>
        <dbReference type="ARBA" id="ARBA00022840"/>
    </source>
</evidence>
<gene>
    <name evidence="8" type="ORF">EZ242_13830</name>
</gene>
<dbReference type="InterPro" id="IPR003593">
    <property type="entry name" value="AAA+_ATPase"/>
</dbReference>
<keyword evidence="2" id="KW-0813">Transport</keyword>
<comment type="caution">
    <text evidence="8">The sequence shown here is derived from an EMBL/GenBank/DDBJ whole genome shotgun (WGS) entry which is preliminary data.</text>
</comment>
<evidence type="ECO:0000256" key="4">
    <source>
        <dbReference type="ARBA" id="ARBA00022741"/>
    </source>
</evidence>
<feature type="domain" description="ABC transporter" evidence="7">
    <location>
        <begin position="24"/>
        <end position="255"/>
    </location>
</feature>
<comment type="similarity">
    <text evidence="1">Belongs to the ABC transporter superfamily.</text>
</comment>
<dbReference type="Gene3D" id="3.40.50.300">
    <property type="entry name" value="P-loop containing nucleotide triphosphate hydrolases"/>
    <property type="match status" value="1"/>
</dbReference>
<evidence type="ECO:0000313" key="8">
    <source>
        <dbReference type="EMBL" id="TFY98607.1"/>
    </source>
</evidence>
<dbReference type="GO" id="GO:0005524">
    <property type="term" value="F:ATP binding"/>
    <property type="evidence" value="ECO:0007669"/>
    <property type="project" value="UniProtKB-KW"/>
</dbReference>
<keyword evidence="5 8" id="KW-0067">ATP-binding</keyword>
<evidence type="ECO:0000256" key="6">
    <source>
        <dbReference type="ARBA" id="ARBA00022970"/>
    </source>
</evidence>
<dbReference type="GO" id="GO:0015658">
    <property type="term" value="F:branched-chain amino acid transmembrane transporter activity"/>
    <property type="evidence" value="ECO:0007669"/>
    <property type="project" value="TreeGrafter"/>
</dbReference>
<dbReference type="AlphaFoldDB" id="A0A4Z0BK24"/>
<accession>A0A4Z0BK24</accession>
<dbReference type="Pfam" id="PF00005">
    <property type="entry name" value="ABC_tran"/>
    <property type="match status" value="1"/>
</dbReference>
<dbReference type="EMBL" id="SMLL01000005">
    <property type="protein sequence ID" value="TFY98607.1"/>
    <property type="molecule type" value="Genomic_DNA"/>
</dbReference>
<evidence type="ECO:0000256" key="2">
    <source>
        <dbReference type="ARBA" id="ARBA00022448"/>
    </source>
</evidence>
<keyword evidence="3" id="KW-0472">Membrane</keyword>
<reference evidence="8 9" key="1">
    <citation type="submission" date="2019-03" db="EMBL/GenBank/DDBJ databases">
        <title>Ramlibacter rhizophilus CCTCC AB2015357, whole genome shotgun sequence.</title>
        <authorList>
            <person name="Zhang X."/>
            <person name="Feng G."/>
            <person name="Zhu H."/>
        </authorList>
    </citation>
    <scope>NUCLEOTIDE SEQUENCE [LARGE SCALE GENOMIC DNA]</scope>
    <source>
        <strain evidence="8 9">CCTCC AB2015357</strain>
    </source>
</reference>
<dbReference type="InterPro" id="IPR052156">
    <property type="entry name" value="BCAA_Transport_ATP-bd_LivF"/>
</dbReference>
<dbReference type="SUPFAM" id="SSF52540">
    <property type="entry name" value="P-loop containing nucleoside triphosphate hydrolases"/>
    <property type="match status" value="1"/>
</dbReference>
<dbReference type="GO" id="GO:0016887">
    <property type="term" value="F:ATP hydrolysis activity"/>
    <property type="evidence" value="ECO:0007669"/>
    <property type="project" value="InterPro"/>
</dbReference>
<dbReference type="PROSITE" id="PS50893">
    <property type="entry name" value="ABC_TRANSPORTER_2"/>
    <property type="match status" value="1"/>
</dbReference>
<dbReference type="InterPro" id="IPR027417">
    <property type="entry name" value="P-loop_NTPase"/>
</dbReference>
<keyword evidence="3" id="KW-1003">Cell membrane</keyword>
<protein>
    <submittedName>
        <fullName evidence="8">ABC transporter ATP-binding protein</fullName>
    </submittedName>
</protein>
<dbReference type="GO" id="GO:0015807">
    <property type="term" value="P:L-amino acid transport"/>
    <property type="evidence" value="ECO:0007669"/>
    <property type="project" value="TreeGrafter"/>
</dbReference>
<dbReference type="OrthoDB" id="9776369at2"/>
<dbReference type="PANTHER" id="PTHR43820">
    <property type="entry name" value="HIGH-AFFINITY BRANCHED-CHAIN AMINO ACID TRANSPORT ATP-BINDING PROTEIN LIVF"/>
    <property type="match status" value="1"/>
</dbReference>
<dbReference type="RefSeq" id="WP_135285758.1">
    <property type="nucleotide sequence ID" value="NZ_SMLL01000005.1"/>
</dbReference>
<keyword evidence="9" id="KW-1185">Reference proteome</keyword>
<dbReference type="Proteomes" id="UP000297564">
    <property type="component" value="Unassembled WGS sequence"/>
</dbReference>
<organism evidence="8 9">
    <name type="scientific">Ramlibacter rhizophilus</name>
    <dbReference type="NCBI Taxonomy" id="1781167"/>
    <lineage>
        <taxon>Bacteria</taxon>
        <taxon>Pseudomonadati</taxon>
        <taxon>Pseudomonadota</taxon>
        <taxon>Betaproteobacteria</taxon>
        <taxon>Burkholderiales</taxon>
        <taxon>Comamonadaceae</taxon>
        <taxon>Ramlibacter</taxon>
    </lineage>
</organism>
<sequence length="258" mass="27391">MTVSTPARPEAAPGAPASGVKPLLEFDALSVGYGDEPIVRDFSASLPAGSITTIIGPNGAGKSTLLKAVYGLNRHFAGSIRLEGEPIERLAPRERLRRGIGLVPQGRCNFPLLTVSENLDLGAYTLRGPAVRQAIERVLEQFPLLAAKRHVLAGNLSGGEQQILETAMVLETSPKLLLLDEPSLGLSPLNQEQIFQMIADLRRQGLTVLVVEQNAHGALQVSDTGIVMELGRLFLAAPAAQVISDPRIRVAYLGGTPG</sequence>
<keyword evidence="6" id="KW-0029">Amino-acid transport</keyword>
<keyword evidence="4" id="KW-0547">Nucleotide-binding</keyword>